<protein>
    <submittedName>
        <fullName evidence="1">Glutaredoxin-related protein</fullName>
    </submittedName>
</protein>
<gene>
    <name evidence="1" type="ORF">SAMN04487884_10367</name>
</gene>
<dbReference type="SUPFAM" id="SSF52833">
    <property type="entry name" value="Thioredoxin-like"/>
    <property type="match status" value="1"/>
</dbReference>
<sequence>MIKIYGMPTCPYCDFVHEQIKGREDEFQYINIGENIRNMSAFTRLRDTNPVFDHCKEIGDVGIPAFVFEDGRVSIDPADAGLVEYGSPNACSIDDHKSGRKGC</sequence>
<reference evidence="1 2" key="1">
    <citation type="submission" date="2016-10" db="EMBL/GenBank/DDBJ databases">
        <authorList>
            <person name="de Groot N.N."/>
        </authorList>
    </citation>
    <scope>NUCLEOTIDE SEQUENCE [LARGE SCALE GENOMIC DNA]</scope>
    <source>
        <strain evidence="1 2">AR40</strain>
    </source>
</reference>
<dbReference type="Gene3D" id="3.40.30.10">
    <property type="entry name" value="Glutaredoxin"/>
    <property type="match status" value="1"/>
</dbReference>
<name>A0A1H9ME23_BUTFI</name>
<evidence type="ECO:0000313" key="2">
    <source>
        <dbReference type="Proteomes" id="UP000182584"/>
    </source>
</evidence>
<dbReference type="OrthoDB" id="5679012at2"/>
<dbReference type="eggNOG" id="COG4545">
    <property type="taxonomic scope" value="Bacteria"/>
</dbReference>
<dbReference type="AlphaFoldDB" id="A0A1H9ME23"/>
<proteinExistence type="predicted"/>
<dbReference type="InterPro" id="IPR036249">
    <property type="entry name" value="Thioredoxin-like_sf"/>
</dbReference>
<dbReference type="EMBL" id="FOGJ01000003">
    <property type="protein sequence ID" value="SER21894.1"/>
    <property type="molecule type" value="Genomic_DNA"/>
</dbReference>
<evidence type="ECO:0000313" key="1">
    <source>
        <dbReference type="EMBL" id="SER21894.1"/>
    </source>
</evidence>
<accession>A0A1H9ME23</accession>
<organism evidence="1 2">
    <name type="scientific">Butyrivibrio fibrisolvens</name>
    <dbReference type="NCBI Taxonomy" id="831"/>
    <lineage>
        <taxon>Bacteria</taxon>
        <taxon>Bacillati</taxon>
        <taxon>Bacillota</taxon>
        <taxon>Clostridia</taxon>
        <taxon>Lachnospirales</taxon>
        <taxon>Lachnospiraceae</taxon>
        <taxon>Butyrivibrio</taxon>
    </lineage>
</organism>
<dbReference type="RefSeq" id="WP_074754283.1">
    <property type="nucleotide sequence ID" value="NZ_FOGJ01000003.1"/>
</dbReference>
<dbReference type="Proteomes" id="UP000182584">
    <property type="component" value="Unassembled WGS sequence"/>
</dbReference>